<protein>
    <recommendedName>
        <fullName evidence="5">Acetyltransferase</fullName>
        <ecNumber evidence="5">2.3.1.-</ecNumber>
    </recommendedName>
</protein>
<accession>A0A0R1TZS6</accession>
<evidence type="ECO:0000256" key="2">
    <source>
        <dbReference type="ARBA" id="ARBA00022679"/>
    </source>
</evidence>
<dbReference type="InterPro" id="IPR039369">
    <property type="entry name" value="LacA-like"/>
</dbReference>
<keyword evidence="2 5" id="KW-0808">Transferase</keyword>
<organism evidence="6 7">
    <name type="scientific">Lacticaseibacillus pantheris DSM 15945 = JCM 12539 = NBRC 106106</name>
    <dbReference type="NCBI Taxonomy" id="1423783"/>
    <lineage>
        <taxon>Bacteria</taxon>
        <taxon>Bacillati</taxon>
        <taxon>Bacillota</taxon>
        <taxon>Bacilli</taxon>
        <taxon>Lactobacillales</taxon>
        <taxon>Lactobacillaceae</taxon>
        <taxon>Lacticaseibacillus</taxon>
    </lineage>
</organism>
<evidence type="ECO:0000256" key="4">
    <source>
        <dbReference type="ARBA" id="ARBA00023315"/>
    </source>
</evidence>
<dbReference type="EMBL" id="AZFJ01000049">
    <property type="protein sequence ID" value="KRL85748.1"/>
    <property type="molecule type" value="Genomic_DNA"/>
</dbReference>
<gene>
    <name evidence="6" type="ORF">FC50_GL001136</name>
</gene>
<dbReference type="PANTHER" id="PTHR43017:SF1">
    <property type="entry name" value="ACETYLTRANSFERASE YJL218W-RELATED"/>
    <property type="match status" value="1"/>
</dbReference>
<evidence type="ECO:0000313" key="7">
    <source>
        <dbReference type="Proteomes" id="UP000051922"/>
    </source>
</evidence>
<keyword evidence="3" id="KW-0677">Repeat</keyword>
<dbReference type="InterPro" id="IPR011004">
    <property type="entry name" value="Trimer_LpxA-like_sf"/>
</dbReference>
<dbReference type="PANTHER" id="PTHR43017">
    <property type="entry name" value="GALACTOSIDE O-ACETYLTRANSFERASE"/>
    <property type="match status" value="1"/>
</dbReference>
<dbReference type="GO" id="GO:0008870">
    <property type="term" value="F:galactoside O-acetyltransferase activity"/>
    <property type="evidence" value="ECO:0007669"/>
    <property type="project" value="TreeGrafter"/>
</dbReference>
<evidence type="ECO:0000256" key="1">
    <source>
        <dbReference type="ARBA" id="ARBA00007274"/>
    </source>
</evidence>
<dbReference type="EC" id="2.3.1.-" evidence="5"/>
<dbReference type="PROSITE" id="PS00101">
    <property type="entry name" value="HEXAPEP_TRANSFERASES"/>
    <property type="match status" value="1"/>
</dbReference>
<proteinExistence type="inferred from homology"/>
<dbReference type="SUPFAM" id="SSF51161">
    <property type="entry name" value="Trimeric LpxA-like enzymes"/>
    <property type="match status" value="1"/>
</dbReference>
<keyword evidence="7" id="KW-1185">Reference proteome</keyword>
<comment type="similarity">
    <text evidence="1 5">Belongs to the transferase hexapeptide repeat family.</text>
</comment>
<dbReference type="AlphaFoldDB" id="A0A0R1TZS6"/>
<evidence type="ECO:0000256" key="5">
    <source>
        <dbReference type="RuleBase" id="RU367021"/>
    </source>
</evidence>
<dbReference type="Proteomes" id="UP000051922">
    <property type="component" value="Unassembled WGS sequence"/>
</dbReference>
<sequence length="213" mass="24140">MYLNQKEYEMSKDPEYDRMLAGKLYVTDKIKEFNREWPGKRLVQRINQLPADHVHEIIALERRIFQGEHDNVFVQPPFEVDYGRHIKVGKNFYCNVNAVFLDTNWITIGDNVKIGPRVNLLTAGHPVDAGVRTDLLEFARPITIGDNTWLGGNVTVLPGVTIGSNSVVGAGAVVTKDVPDNVIVVGTPAKVLREITDADREYWERQADEYYLD</sequence>
<evidence type="ECO:0000256" key="3">
    <source>
        <dbReference type="ARBA" id="ARBA00022737"/>
    </source>
</evidence>
<dbReference type="Gene3D" id="2.160.10.10">
    <property type="entry name" value="Hexapeptide repeat proteins"/>
    <property type="match status" value="1"/>
</dbReference>
<keyword evidence="4 5" id="KW-0012">Acyltransferase</keyword>
<dbReference type="Pfam" id="PF00132">
    <property type="entry name" value="Hexapep"/>
    <property type="match status" value="1"/>
</dbReference>
<evidence type="ECO:0000313" key="6">
    <source>
        <dbReference type="EMBL" id="KRL85748.1"/>
    </source>
</evidence>
<dbReference type="STRING" id="1423783.FC50_GL001136"/>
<dbReference type="InterPro" id="IPR018357">
    <property type="entry name" value="Hexapep_transf_CS"/>
</dbReference>
<comment type="caution">
    <text evidence="6">The sequence shown here is derived from an EMBL/GenBank/DDBJ whole genome shotgun (WGS) entry which is preliminary data.</text>
</comment>
<reference evidence="6 7" key="1">
    <citation type="journal article" date="2015" name="Genome Announc.">
        <title>Expanding the biotechnology potential of lactobacilli through comparative genomics of 213 strains and associated genera.</title>
        <authorList>
            <person name="Sun Z."/>
            <person name="Harris H.M."/>
            <person name="McCann A."/>
            <person name="Guo C."/>
            <person name="Argimon S."/>
            <person name="Zhang W."/>
            <person name="Yang X."/>
            <person name="Jeffery I.B."/>
            <person name="Cooney J.C."/>
            <person name="Kagawa T.F."/>
            <person name="Liu W."/>
            <person name="Song Y."/>
            <person name="Salvetti E."/>
            <person name="Wrobel A."/>
            <person name="Rasinkangas P."/>
            <person name="Parkhill J."/>
            <person name="Rea M.C."/>
            <person name="O'Sullivan O."/>
            <person name="Ritari J."/>
            <person name="Douillard F.P."/>
            <person name="Paul Ross R."/>
            <person name="Yang R."/>
            <person name="Briner A.E."/>
            <person name="Felis G.E."/>
            <person name="de Vos W.M."/>
            <person name="Barrangou R."/>
            <person name="Klaenhammer T.R."/>
            <person name="Caufield P.W."/>
            <person name="Cui Y."/>
            <person name="Zhang H."/>
            <person name="O'Toole P.W."/>
        </authorList>
    </citation>
    <scope>NUCLEOTIDE SEQUENCE [LARGE SCALE GENOMIC DNA]</scope>
    <source>
        <strain evidence="6 7">DSM 15945</strain>
    </source>
</reference>
<dbReference type="CDD" id="cd03357">
    <property type="entry name" value="LbH_MAT_GAT"/>
    <property type="match status" value="1"/>
</dbReference>
<name>A0A0R1TZS6_9LACO</name>
<dbReference type="PATRIC" id="fig|1423783.4.peg.1176"/>
<dbReference type="InterPro" id="IPR001451">
    <property type="entry name" value="Hexapep"/>
</dbReference>
<dbReference type="FunFam" id="2.160.10.10:FF:000025">
    <property type="entry name" value="Hexapeptide-repeat containing-acetyltransferase"/>
    <property type="match status" value="1"/>
</dbReference>